<organism evidence="1 2">
    <name type="scientific">Laribacter hongkongensis</name>
    <dbReference type="NCBI Taxonomy" id="168471"/>
    <lineage>
        <taxon>Bacteria</taxon>
        <taxon>Pseudomonadati</taxon>
        <taxon>Pseudomonadota</taxon>
        <taxon>Betaproteobacteria</taxon>
        <taxon>Neisseriales</taxon>
        <taxon>Aquaspirillaceae</taxon>
        <taxon>Laribacter</taxon>
    </lineage>
</organism>
<evidence type="ECO:0000313" key="1">
    <source>
        <dbReference type="EMBL" id="MCG9026514.1"/>
    </source>
</evidence>
<proteinExistence type="predicted"/>
<sequence>MGRLFDIEQWDTVTLADAMGELADMDAGMALFQLKGKNKCPVAALVLIRGDDTRAYLDALEAKEQELEVAVIDSTEQVIDPNC</sequence>
<protein>
    <submittedName>
        <fullName evidence="1">Uncharacterized protein</fullName>
    </submittedName>
</protein>
<reference evidence="1 2" key="1">
    <citation type="submission" date="2021-10" db="EMBL/GenBank/DDBJ databases">
        <title>Whole-genome sequencing analysis of Laribacter hongkongensis: virulence gene profiles, carbohydrate-active enzyme prediction, and antimicrobial resistance characterization.</title>
        <authorList>
            <person name="Yuan P."/>
            <person name="Zhan Y."/>
            <person name="Chen D."/>
        </authorList>
    </citation>
    <scope>NUCLEOTIDE SEQUENCE [LARGE SCALE GENOMIC DNA]</scope>
    <source>
        <strain evidence="1 2">W67</strain>
    </source>
</reference>
<dbReference type="AlphaFoldDB" id="A0ABD4SSR2"/>
<accession>A0ABD4SSR2</accession>
<dbReference type="EMBL" id="JAJAXM010000021">
    <property type="protein sequence ID" value="MCG9026514.1"/>
    <property type="molecule type" value="Genomic_DNA"/>
</dbReference>
<dbReference type="RefSeq" id="WP_239894216.1">
    <property type="nucleotide sequence ID" value="NZ_JAJAXM010000021.1"/>
</dbReference>
<name>A0ABD4SSR2_9NEIS</name>
<gene>
    <name evidence="1" type="ORF">LH440_11515</name>
</gene>
<comment type="caution">
    <text evidence="1">The sequence shown here is derived from an EMBL/GenBank/DDBJ whole genome shotgun (WGS) entry which is preliminary data.</text>
</comment>
<evidence type="ECO:0000313" key="2">
    <source>
        <dbReference type="Proteomes" id="UP001200247"/>
    </source>
</evidence>
<dbReference type="Proteomes" id="UP001200247">
    <property type="component" value="Unassembled WGS sequence"/>
</dbReference>